<feature type="binding site" evidence="4">
    <location>
        <position position="279"/>
    </location>
    <ligand>
        <name>AMP</name>
        <dbReference type="ChEBI" id="CHEBI:456215"/>
    </ligand>
</feature>
<feature type="binding site" evidence="4">
    <location>
        <begin position="115"/>
        <end position="119"/>
    </location>
    <ligand>
        <name>AMP</name>
        <dbReference type="ChEBI" id="CHEBI:456215"/>
    </ligand>
</feature>
<dbReference type="Pfam" id="PF00233">
    <property type="entry name" value="PDEase_I"/>
    <property type="match status" value="1"/>
</dbReference>
<evidence type="ECO:0000313" key="8">
    <source>
        <dbReference type="Proteomes" id="UP001516023"/>
    </source>
</evidence>
<keyword evidence="8" id="KW-1185">Reference proteome</keyword>
<dbReference type="PROSITE" id="PS51845">
    <property type="entry name" value="PDEASE_I_2"/>
    <property type="match status" value="1"/>
</dbReference>
<gene>
    <name evidence="7" type="ORF">HJC23_003101</name>
</gene>
<organism evidence="7 8">
    <name type="scientific">Cyclotella cryptica</name>
    <dbReference type="NCBI Taxonomy" id="29204"/>
    <lineage>
        <taxon>Eukaryota</taxon>
        <taxon>Sar</taxon>
        <taxon>Stramenopiles</taxon>
        <taxon>Ochrophyta</taxon>
        <taxon>Bacillariophyta</taxon>
        <taxon>Coscinodiscophyceae</taxon>
        <taxon>Thalassiosirophycidae</taxon>
        <taxon>Stephanodiscales</taxon>
        <taxon>Stephanodiscaceae</taxon>
        <taxon>Cyclotella</taxon>
    </lineage>
</organism>
<dbReference type="EMBL" id="JABMIG020000277">
    <property type="protein sequence ID" value="KAL3782780.1"/>
    <property type="molecule type" value="Genomic_DNA"/>
</dbReference>
<feature type="binding site" evidence="4">
    <location>
        <position position="156"/>
    </location>
    <ligand>
        <name>AMP</name>
        <dbReference type="ChEBI" id="CHEBI:456215"/>
    </ligand>
</feature>
<feature type="binding site" evidence="5">
    <location>
        <position position="156"/>
    </location>
    <ligand>
        <name>Zn(2+)</name>
        <dbReference type="ChEBI" id="CHEBI:29105"/>
        <label>2</label>
    </ligand>
</feature>
<keyword evidence="1 5" id="KW-0479">Metal-binding</keyword>
<dbReference type="Proteomes" id="UP001516023">
    <property type="component" value="Unassembled WGS sequence"/>
</dbReference>
<evidence type="ECO:0000256" key="2">
    <source>
        <dbReference type="ARBA" id="ARBA00022801"/>
    </source>
</evidence>
<dbReference type="Gene3D" id="1.10.1300.10">
    <property type="entry name" value="3'5'-cyclic nucleotide phosphodiesterase, catalytic domain"/>
    <property type="match status" value="1"/>
</dbReference>
<feature type="active site" description="Proton donor" evidence="3">
    <location>
        <position position="115"/>
    </location>
</feature>
<feature type="binding site" evidence="5">
    <location>
        <position position="155"/>
    </location>
    <ligand>
        <name>Zn(2+)</name>
        <dbReference type="ChEBI" id="CHEBI:29105"/>
        <label>1</label>
    </ligand>
</feature>
<evidence type="ECO:0000259" key="6">
    <source>
        <dbReference type="PROSITE" id="PS51845"/>
    </source>
</evidence>
<proteinExistence type="predicted"/>
<comment type="caution">
    <text evidence="7">The sequence shown here is derived from an EMBL/GenBank/DDBJ whole genome shotgun (WGS) entry which is preliminary data.</text>
</comment>
<dbReference type="InterPro" id="IPR023088">
    <property type="entry name" value="PDEase"/>
</dbReference>
<dbReference type="InterPro" id="IPR002073">
    <property type="entry name" value="PDEase_catalytic_dom"/>
</dbReference>
<dbReference type="AlphaFoldDB" id="A0ABD3P3C4"/>
<sequence>MGSIGQDDFGWLRKLELRTDVPNIQEIRDWSFDPLQFEDTVLVQVFVRMLEYYSLLEEFHLDREMIEKYATAVMQKHHKDCYYQRTDIESGGKIGSRIETGRTSDNDCSILCEYHNWYHAVSCAHVCFLFLTLGNADQFLLPIDIFSIIMGGLIHDLDHPGTNNDFEVKRGTELARQYSNDSVLERHAISEGLKLCHENEDLNWLKSFDSDDRKYVENYIAEAILATDPARHGKVLREALAFLEEGPQATCSEIGLSYLDKKNPRHRLFIGRLFLHGADIANPLHCSFEVARDWAVRVITEFSRQASKERELQLPVTIFMDGLDNEYNVAKTQISFFAFMVQPLFDAIGKLFPLLSHLNDWGERNCDEYRAVIQAFECNQKRDTVD</sequence>
<dbReference type="InterPro" id="IPR036971">
    <property type="entry name" value="PDEase_catalytic_dom_sf"/>
</dbReference>
<evidence type="ECO:0000256" key="3">
    <source>
        <dbReference type="PIRSR" id="PIRSR623088-1"/>
    </source>
</evidence>
<dbReference type="PRINTS" id="PR00387">
    <property type="entry name" value="PDIESTERASE1"/>
</dbReference>
<protein>
    <recommendedName>
        <fullName evidence="6">PDEase domain-containing protein</fullName>
    </recommendedName>
</protein>
<keyword evidence="2" id="KW-0378">Hydrolase</keyword>
<feature type="binding site" evidence="5">
    <location>
        <position position="119"/>
    </location>
    <ligand>
        <name>Zn(2+)</name>
        <dbReference type="ChEBI" id="CHEBI:29105"/>
        <label>1</label>
    </ligand>
</feature>
<dbReference type="InterPro" id="IPR023174">
    <property type="entry name" value="PDEase_CS"/>
</dbReference>
<dbReference type="GO" id="GO:0046872">
    <property type="term" value="F:metal ion binding"/>
    <property type="evidence" value="ECO:0007669"/>
    <property type="project" value="UniProtKB-KW"/>
</dbReference>
<feature type="domain" description="PDEase" evidence="6">
    <location>
        <begin position="5"/>
        <end position="386"/>
    </location>
</feature>
<evidence type="ECO:0000256" key="1">
    <source>
        <dbReference type="ARBA" id="ARBA00022723"/>
    </source>
</evidence>
<reference evidence="7 8" key="1">
    <citation type="journal article" date="2020" name="G3 (Bethesda)">
        <title>Improved Reference Genome for Cyclotella cryptica CCMP332, a Model for Cell Wall Morphogenesis, Salinity Adaptation, and Lipid Production in Diatoms (Bacillariophyta).</title>
        <authorList>
            <person name="Roberts W.R."/>
            <person name="Downey K.M."/>
            <person name="Ruck E.C."/>
            <person name="Traller J.C."/>
            <person name="Alverson A.J."/>
        </authorList>
    </citation>
    <scope>NUCLEOTIDE SEQUENCE [LARGE SCALE GENOMIC DNA]</scope>
    <source>
        <strain evidence="7 8">CCMP332</strain>
    </source>
</reference>
<dbReference type="PROSITE" id="PS00126">
    <property type="entry name" value="PDEASE_I_1"/>
    <property type="match status" value="1"/>
</dbReference>
<feature type="binding site" evidence="5">
    <location>
        <position position="279"/>
    </location>
    <ligand>
        <name>Zn(2+)</name>
        <dbReference type="ChEBI" id="CHEBI:29105"/>
        <label>1</label>
    </ligand>
</feature>
<evidence type="ECO:0000256" key="4">
    <source>
        <dbReference type="PIRSR" id="PIRSR623088-2"/>
    </source>
</evidence>
<dbReference type="SUPFAM" id="SSF109604">
    <property type="entry name" value="HD-domain/PDEase-like"/>
    <property type="match status" value="2"/>
</dbReference>
<dbReference type="PANTHER" id="PTHR11347">
    <property type="entry name" value="CYCLIC NUCLEOTIDE PHOSPHODIESTERASE"/>
    <property type="match status" value="1"/>
</dbReference>
<feature type="binding site" evidence="4">
    <location>
        <position position="333"/>
    </location>
    <ligand>
        <name>AMP</name>
        <dbReference type="ChEBI" id="CHEBI:456215"/>
    </ligand>
</feature>
<evidence type="ECO:0000256" key="5">
    <source>
        <dbReference type="PIRSR" id="PIRSR623088-3"/>
    </source>
</evidence>
<accession>A0ABD3P3C4</accession>
<feature type="binding site" evidence="5">
    <location>
        <position position="156"/>
    </location>
    <ligand>
        <name>Zn(2+)</name>
        <dbReference type="ChEBI" id="CHEBI:29105"/>
        <label>1</label>
    </ligand>
</feature>
<evidence type="ECO:0000313" key="7">
    <source>
        <dbReference type="EMBL" id="KAL3782780.1"/>
    </source>
</evidence>
<dbReference type="GO" id="GO:0016787">
    <property type="term" value="F:hydrolase activity"/>
    <property type="evidence" value="ECO:0007669"/>
    <property type="project" value="UniProtKB-KW"/>
</dbReference>
<name>A0ABD3P3C4_9STRA</name>